<feature type="domain" description="TtsA-like Glycoside hydrolase family 108" evidence="2">
    <location>
        <begin position="260"/>
        <end position="348"/>
    </location>
</feature>
<evidence type="ECO:0000313" key="4">
    <source>
        <dbReference type="Proteomes" id="UP001500968"/>
    </source>
</evidence>
<dbReference type="Pfam" id="PF05838">
    <property type="entry name" value="Glyco_hydro_108"/>
    <property type="match status" value="1"/>
</dbReference>
<protein>
    <recommendedName>
        <fullName evidence="2">TtsA-like Glycoside hydrolase family 108 domain-containing protein</fullName>
    </recommendedName>
</protein>
<reference evidence="4" key="1">
    <citation type="journal article" date="2019" name="Int. J. Syst. Evol. Microbiol.">
        <title>The Global Catalogue of Microorganisms (GCM) 10K type strain sequencing project: providing services to taxonomists for standard genome sequencing and annotation.</title>
        <authorList>
            <consortium name="The Broad Institute Genomics Platform"/>
            <consortium name="The Broad Institute Genome Sequencing Center for Infectious Disease"/>
            <person name="Wu L."/>
            <person name="Ma J."/>
        </authorList>
    </citation>
    <scope>NUCLEOTIDE SEQUENCE [LARGE SCALE GENOMIC DNA]</scope>
    <source>
        <strain evidence="4">JCM 17064</strain>
    </source>
</reference>
<dbReference type="EMBL" id="BAABCR010000015">
    <property type="protein sequence ID" value="GAA4032992.1"/>
    <property type="molecule type" value="Genomic_DNA"/>
</dbReference>
<dbReference type="SUPFAM" id="SSF53955">
    <property type="entry name" value="Lysozyme-like"/>
    <property type="match status" value="1"/>
</dbReference>
<feature type="compositionally biased region" description="Gly residues" evidence="1">
    <location>
        <begin position="157"/>
        <end position="179"/>
    </location>
</feature>
<dbReference type="InterPro" id="IPR008565">
    <property type="entry name" value="TtsA-like_GH18_dom"/>
</dbReference>
<dbReference type="Proteomes" id="UP001500968">
    <property type="component" value="Unassembled WGS sequence"/>
</dbReference>
<keyword evidence="4" id="KW-1185">Reference proteome</keyword>
<evidence type="ECO:0000256" key="1">
    <source>
        <dbReference type="SAM" id="MobiDB-lite"/>
    </source>
</evidence>
<gene>
    <name evidence="3" type="ORF">GCM10022386_16670</name>
</gene>
<name>A0ABP7U048_9FLAO</name>
<accession>A0ABP7U048</accession>
<evidence type="ECO:0000259" key="2">
    <source>
        <dbReference type="Pfam" id="PF05838"/>
    </source>
</evidence>
<evidence type="ECO:0000313" key="3">
    <source>
        <dbReference type="EMBL" id="GAA4032992.1"/>
    </source>
</evidence>
<sequence>MFVKEKGLGRKSGITTEYLKSAEAKRIANTLKTKFTNLGGNGQQQSLSRTDYETIDYSTILLVVDSLGVRNYIFRVTNHPEDDYKTFHNLVMTDKNGELELTLMKYAMTDVFAQEYQEQLKKIQEFKGTVTAKGLLSTNPCEDIETDFSDNEDTPEVGGGGGSYDGGSEGPTGSQGGGSEDTVCLDVSLSVVCECGRSYPDWNSYLESMCGNGSNPGYDVTLVVTFTDLCPMGLNRCAPSGVIGVIESDKDCNTFDKRVNNIIDAEGGFTFDPIDPGGATNKGISWKVWVANAESILGVEPNIENLEMLTNDQAKAMYKSLYWDKIKCDDIIDGDLRYILFDFYVNAGSNAIITLKKTLNNLGYNLTLNGSVDDNLISIINNHPNQIALYNNFKSNRIQYYDNLVNASTSRYIAKYPNATNQQLLTNTLKKYHNGWLNRANKFINKTNQNSKNVNC</sequence>
<dbReference type="Gene3D" id="1.20.141.10">
    <property type="entry name" value="Chitosanase, subunit A, domain 1"/>
    <property type="match status" value="1"/>
</dbReference>
<feature type="compositionally biased region" description="Acidic residues" evidence="1">
    <location>
        <begin position="142"/>
        <end position="155"/>
    </location>
</feature>
<proteinExistence type="predicted"/>
<comment type="caution">
    <text evidence="3">The sequence shown here is derived from an EMBL/GenBank/DDBJ whole genome shotgun (WGS) entry which is preliminary data.</text>
</comment>
<feature type="region of interest" description="Disordered" evidence="1">
    <location>
        <begin position="141"/>
        <end position="179"/>
    </location>
</feature>
<dbReference type="InterPro" id="IPR023346">
    <property type="entry name" value="Lysozyme-like_dom_sf"/>
</dbReference>
<dbReference type="CDD" id="cd13926">
    <property type="entry name" value="N-acetylmuramidase_GH108"/>
    <property type="match status" value="1"/>
</dbReference>
<organism evidence="3 4">
    <name type="scientific">Flavobacterium cheonhonense</name>
    <dbReference type="NCBI Taxonomy" id="706185"/>
    <lineage>
        <taxon>Bacteria</taxon>
        <taxon>Pseudomonadati</taxon>
        <taxon>Bacteroidota</taxon>
        <taxon>Flavobacteriia</taxon>
        <taxon>Flavobacteriales</taxon>
        <taxon>Flavobacteriaceae</taxon>
        <taxon>Flavobacterium</taxon>
    </lineage>
</organism>